<evidence type="ECO:0000259" key="7">
    <source>
        <dbReference type="Pfam" id="PF25520"/>
    </source>
</evidence>
<evidence type="ECO:0000313" key="10">
    <source>
        <dbReference type="Proteomes" id="UP000230750"/>
    </source>
</evidence>
<evidence type="ECO:0000256" key="2">
    <source>
        <dbReference type="ARBA" id="ARBA00022737"/>
    </source>
</evidence>
<feature type="repeat" description="ANK" evidence="5">
    <location>
        <begin position="639"/>
        <end position="671"/>
    </location>
</feature>
<evidence type="ECO:0000256" key="5">
    <source>
        <dbReference type="PROSITE-ProRule" id="PRU00023"/>
    </source>
</evidence>
<keyword evidence="1" id="KW-0597">Phosphoprotein</keyword>
<dbReference type="Pfam" id="PF13637">
    <property type="entry name" value="Ank_4"/>
    <property type="match status" value="1"/>
</dbReference>
<evidence type="ECO:0000256" key="4">
    <source>
        <dbReference type="ARBA" id="ARBA00023043"/>
    </source>
</evidence>
<feature type="repeat" description="ANK" evidence="5">
    <location>
        <begin position="776"/>
        <end position="808"/>
    </location>
</feature>
<feature type="repeat" description="ANK" evidence="5">
    <location>
        <begin position="710"/>
        <end position="742"/>
    </location>
</feature>
<dbReference type="Pfam" id="PF25521">
    <property type="entry name" value="WHD_TANC1"/>
    <property type="match status" value="1"/>
</dbReference>
<dbReference type="PRINTS" id="PR01415">
    <property type="entry name" value="ANKYRIN"/>
</dbReference>
<gene>
    <name evidence="9" type="ORF">BSL78_23774</name>
</gene>
<feature type="repeat" description="ANK" evidence="5">
    <location>
        <begin position="844"/>
        <end position="876"/>
    </location>
</feature>
<dbReference type="EMBL" id="MRZV01001245">
    <property type="protein sequence ID" value="PIK39386.1"/>
    <property type="molecule type" value="Genomic_DNA"/>
</dbReference>
<keyword evidence="3" id="KW-0802">TPR repeat</keyword>
<keyword evidence="4 5" id="KW-0040">ANK repeat</keyword>
<sequence>MSGSTLQGKSFFCREWAFHKLVHCLDSRHSSRTCGTLIVGGPGSGKTALCSEIVWPTLQQGKKRSLGKRLLAHHFCQGHDKETLSVSKFIQGLVASLIKSTLVPGFSEKLRDPVVQAALEPAYCERHPDEAFKNGILVPLCALTPPGRNCFILVDSIDEGYPDLSPNETTTFSRTVAELLANHHELFPPWLCLVCSARKQSKAVTRMFTGFRKLSLDDLRKSYIVRDVQQYILNRLDHDDSIRKHLNKETAEMLNQLHIKSNGCVLYLERVLNGVSDGFITLQDVVEIPATLNGLYLWECQKMFARKHFSKLRPLFCVLLASTHPMTESELYSCARTRNLSLTKEDFGERLGLMSRLLITHSENRLALFHHSFAEWLQDVKVCTQKYLCSQAEGHAMLALRYTCSASDLTPTQVQDFARNLLKAGMEPPLDENHLAMWMMWAGTPLYDCPIRQKSKHQDVVQLLSKAGARVVDIDRNSLIILDALEKEETLKSFLDSGASVNQVDSNGRSLLANACYSGNTNAVYFLLSQNTDLDICDRTGQTALGLAARQGHTEIVKLLIERGSKIDHVDKEGWTPLRSSAWGGHTEVVIALLNAGAKVDCSDTDKRTALRAAAWGGHADIVNKLIENGAQVSQMDQDGRTALIAAAYMGHVQIVGDLLEHGADINHTDCDGRTALSVAAMSVAVNQGHTKVISLLIEKGADVDHSDNEGMSPLIMASYEGHEQVVELLLEGKADVDHIDNSNRTALIAAASMGHTSIVKALLYWDAAVDSIDNEGRTVLCIAAVQGNCEVVKILLDRGLDEMHKDNHGWTPLHMSAHEGHTKVCRVILDLGSHMTVDVADRDGRTPLILACQEGHIETVNVLLDYGGDVHNTSHDGRNGVRASALEGHKELTQLLIDRGGNVNYVDAEGRTTLYMLSLENKVPMVKFLLQRGANPEIPDLEGRTGLHVASWQGHVGIVEASVVQRQM</sequence>
<keyword evidence="10" id="KW-1185">Reference proteome</keyword>
<dbReference type="PANTHER" id="PTHR24166">
    <property type="entry name" value="ROLLING PEBBLES, ISOFORM B"/>
    <property type="match status" value="1"/>
</dbReference>
<protein>
    <submittedName>
        <fullName evidence="9">Putative ankyrin repeat domain-containing protein 50</fullName>
    </submittedName>
</protein>
<dbReference type="SUPFAM" id="SSF52540">
    <property type="entry name" value="P-loop containing nucleoside triphosphate hydrolases"/>
    <property type="match status" value="1"/>
</dbReference>
<dbReference type="InterPro" id="IPR002110">
    <property type="entry name" value="Ankyrin_rpt"/>
</dbReference>
<reference evidence="9 10" key="1">
    <citation type="journal article" date="2017" name="PLoS Biol.">
        <title>The sea cucumber genome provides insights into morphological evolution and visceral regeneration.</title>
        <authorList>
            <person name="Zhang X."/>
            <person name="Sun L."/>
            <person name="Yuan J."/>
            <person name="Sun Y."/>
            <person name="Gao Y."/>
            <person name="Zhang L."/>
            <person name="Li S."/>
            <person name="Dai H."/>
            <person name="Hamel J.F."/>
            <person name="Liu C."/>
            <person name="Yu Y."/>
            <person name="Liu S."/>
            <person name="Lin W."/>
            <person name="Guo K."/>
            <person name="Jin S."/>
            <person name="Xu P."/>
            <person name="Storey K.B."/>
            <person name="Huan P."/>
            <person name="Zhang T."/>
            <person name="Zhou Y."/>
            <person name="Zhang J."/>
            <person name="Lin C."/>
            <person name="Li X."/>
            <person name="Xing L."/>
            <person name="Huo D."/>
            <person name="Sun M."/>
            <person name="Wang L."/>
            <person name="Mercier A."/>
            <person name="Li F."/>
            <person name="Yang H."/>
            <person name="Xiang J."/>
        </authorList>
    </citation>
    <scope>NUCLEOTIDE SEQUENCE [LARGE SCALE GENOMIC DNA]</scope>
    <source>
        <strain evidence="9">Shaxun</strain>
        <tissue evidence="9">Muscle</tissue>
    </source>
</reference>
<dbReference type="InterPro" id="IPR036770">
    <property type="entry name" value="Ankyrin_rpt-contain_sf"/>
</dbReference>
<keyword evidence="2" id="KW-0677">Repeat</keyword>
<evidence type="ECO:0000259" key="6">
    <source>
        <dbReference type="Pfam" id="PF24883"/>
    </source>
</evidence>
<comment type="caution">
    <text evidence="9">The sequence shown here is derived from an EMBL/GenBank/DDBJ whole genome shotgun (WGS) entry which is preliminary data.</text>
</comment>
<feature type="repeat" description="ANK" evidence="5">
    <location>
        <begin position="743"/>
        <end position="775"/>
    </location>
</feature>
<dbReference type="SUPFAM" id="SSF48403">
    <property type="entry name" value="Ankyrin repeat"/>
    <property type="match status" value="2"/>
</dbReference>
<feature type="repeat" description="ANK" evidence="5">
    <location>
        <begin position="573"/>
        <end position="605"/>
    </location>
</feature>
<dbReference type="Pfam" id="PF00023">
    <property type="entry name" value="Ank"/>
    <property type="match status" value="3"/>
</dbReference>
<dbReference type="InterPro" id="IPR056884">
    <property type="entry name" value="NPHP3-like_N"/>
</dbReference>
<dbReference type="AlphaFoldDB" id="A0A2G8JUE3"/>
<evidence type="ECO:0000313" key="9">
    <source>
        <dbReference type="EMBL" id="PIK39386.1"/>
    </source>
</evidence>
<dbReference type="Pfam" id="PF24883">
    <property type="entry name" value="NPHP3_N"/>
    <property type="match status" value="1"/>
</dbReference>
<dbReference type="OrthoDB" id="427518at2759"/>
<evidence type="ECO:0000256" key="1">
    <source>
        <dbReference type="ARBA" id="ARBA00022553"/>
    </source>
</evidence>
<dbReference type="Gene3D" id="1.25.40.20">
    <property type="entry name" value="Ankyrin repeat-containing domain"/>
    <property type="match status" value="3"/>
</dbReference>
<proteinExistence type="predicted"/>
<feature type="repeat" description="ANK" evidence="5">
    <location>
        <begin position="507"/>
        <end position="539"/>
    </location>
</feature>
<organism evidence="9 10">
    <name type="scientific">Stichopus japonicus</name>
    <name type="common">Sea cucumber</name>
    <dbReference type="NCBI Taxonomy" id="307972"/>
    <lineage>
        <taxon>Eukaryota</taxon>
        <taxon>Metazoa</taxon>
        <taxon>Echinodermata</taxon>
        <taxon>Eleutherozoa</taxon>
        <taxon>Echinozoa</taxon>
        <taxon>Holothuroidea</taxon>
        <taxon>Aspidochirotacea</taxon>
        <taxon>Aspidochirotida</taxon>
        <taxon>Stichopodidae</taxon>
        <taxon>Apostichopus</taxon>
    </lineage>
</organism>
<name>A0A2G8JUE3_STIJA</name>
<dbReference type="Pfam" id="PF25520">
    <property type="entry name" value="AAA_lid_TANC1"/>
    <property type="match status" value="1"/>
</dbReference>
<evidence type="ECO:0000256" key="3">
    <source>
        <dbReference type="ARBA" id="ARBA00022803"/>
    </source>
</evidence>
<evidence type="ECO:0000259" key="8">
    <source>
        <dbReference type="Pfam" id="PF25521"/>
    </source>
</evidence>
<dbReference type="Pfam" id="PF12796">
    <property type="entry name" value="Ank_2"/>
    <property type="match status" value="4"/>
</dbReference>
<feature type="domain" description="Nephrocystin 3-like N-terminal" evidence="6">
    <location>
        <begin position="31"/>
        <end position="179"/>
    </location>
</feature>
<feature type="domain" description="TANC1/2-like AAA+ ATPase lid" evidence="7">
    <location>
        <begin position="217"/>
        <end position="301"/>
    </location>
</feature>
<dbReference type="InterPro" id="IPR050889">
    <property type="entry name" value="Dendritic_Spine_Reg/Scaffold"/>
</dbReference>
<dbReference type="PROSITE" id="PS50297">
    <property type="entry name" value="ANK_REP_REGION"/>
    <property type="match status" value="11"/>
</dbReference>
<dbReference type="InterPro" id="IPR027417">
    <property type="entry name" value="P-loop_NTPase"/>
</dbReference>
<feature type="repeat" description="ANK" evidence="5">
    <location>
        <begin position="809"/>
        <end position="841"/>
    </location>
</feature>
<dbReference type="STRING" id="307972.A0A2G8JUE3"/>
<feature type="domain" description="TANC1/2-like winged helix" evidence="8">
    <location>
        <begin position="303"/>
        <end position="430"/>
    </location>
</feature>
<dbReference type="Proteomes" id="UP000230750">
    <property type="component" value="Unassembled WGS sequence"/>
</dbReference>
<dbReference type="SMART" id="SM00248">
    <property type="entry name" value="ANK"/>
    <property type="match status" value="13"/>
</dbReference>
<dbReference type="InterPro" id="IPR058018">
    <property type="entry name" value="AAA_lid_TANC1/2"/>
</dbReference>
<feature type="repeat" description="ANK" evidence="5">
    <location>
        <begin position="877"/>
        <end position="909"/>
    </location>
</feature>
<feature type="repeat" description="ANK" evidence="5">
    <location>
        <begin position="606"/>
        <end position="638"/>
    </location>
</feature>
<feature type="repeat" description="ANK" evidence="5">
    <location>
        <begin position="672"/>
        <end position="709"/>
    </location>
</feature>
<dbReference type="PANTHER" id="PTHR24166:SF48">
    <property type="entry name" value="PROTEIN VAPYRIN"/>
    <property type="match status" value="1"/>
</dbReference>
<dbReference type="PROSITE" id="PS50088">
    <property type="entry name" value="ANK_REPEAT"/>
    <property type="match status" value="13"/>
</dbReference>
<dbReference type="InterPro" id="IPR058056">
    <property type="entry name" value="WH_TANC1/2"/>
</dbReference>
<accession>A0A2G8JUE3</accession>
<feature type="repeat" description="ANK" evidence="5">
    <location>
        <begin position="910"/>
        <end position="942"/>
    </location>
</feature>
<feature type="repeat" description="ANK" evidence="5">
    <location>
        <begin position="540"/>
        <end position="572"/>
    </location>
</feature>